<reference evidence="3" key="1">
    <citation type="submission" date="2021-12" db="EMBL/GenBank/DDBJ databases">
        <authorList>
            <person name="King R."/>
        </authorList>
    </citation>
    <scope>NUCLEOTIDE SEQUENCE</scope>
</reference>
<keyword evidence="2" id="KW-0732">Signal</keyword>
<feature type="compositionally biased region" description="Low complexity" evidence="1">
    <location>
        <begin position="223"/>
        <end position="243"/>
    </location>
</feature>
<evidence type="ECO:0000256" key="2">
    <source>
        <dbReference type="SAM" id="SignalP"/>
    </source>
</evidence>
<feature type="region of interest" description="Disordered" evidence="1">
    <location>
        <begin position="79"/>
        <end position="116"/>
    </location>
</feature>
<organism evidence="3 4">
    <name type="scientific">Chrysodeixis includens</name>
    <name type="common">Soybean looper</name>
    <name type="synonym">Pseudoplusia includens</name>
    <dbReference type="NCBI Taxonomy" id="689277"/>
    <lineage>
        <taxon>Eukaryota</taxon>
        <taxon>Metazoa</taxon>
        <taxon>Ecdysozoa</taxon>
        <taxon>Arthropoda</taxon>
        <taxon>Hexapoda</taxon>
        <taxon>Insecta</taxon>
        <taxon>Pterygota</taxon>
        <taxon>Neoptera</taxon>
        <taxon>Endopterygota</taxon>
        <taxon>Lepidoptera</taxon>
        <taxon>Glossata</taxon>
        <taxon>Ditrysia</taxon>
        <taxon>Noctuoidea</taxon>
        <taxon>Noctuidae</taxon>
        <taxon>Plusiinae</taxon>
        <taxon>Chrysodeixis</taxon>
    </lineage>
</organism>
<gene>
    <name evidence="3" type="ORF">CINC_LOCUS9916</name>
</gene>
<evidence type="ECO:0000313" key="4">
    <source>
        <dbReference type="Proteomes" id="UP001154114"/>
    </source>
</evidence>
<name>A0A9P0FUV3_CHRIL</name>
<accession>A0A9P0FUV3</accession>
<feature type="region of interest" description="Disordered" evidence="1">
    <location>
        <begin position="223"/>
        <end position="269"/>
    </location>
</feature>
<proteinExistence type="predicted"/>
<dbReference type="Proteomes" id="UP001154114">
    <property type="component" value="Chromosome 30"/>
</dbReference>
<feature type="compositionally biased region" description="Polar residues" evidence="1">
    <location>
        <begin position="79"/>
        <end position="100"/>
    </location>
</feature>
<feature type="signal peptide" evidence="2">
    <location>
        <begin position="1"/>
        <end position="26"/>
    </location>
</feature>
<feature type="chain" id="PRO_5040246977" evidence="2">
    <location>
        <begin position="27"/>
        <end position="269"/>
    </location>
</feature>
<sequence length="269" mass="29441">MEISFKMYVDLLVYTFLLSFASGAVGSVIIPEELPSLLSVAYSNIPPIKKGTDSRVGFGFAFGNHADFQVMFELGPQTNTQNLTGQGFQSSSSNAKRQVNSPPPKVHKHKEKYQSTDGENYLQNWAQKMKTPPKPTQHRPRPGDVPNLEESMVELIKNEKGEYEIHQPQPGNLPKNILEDLIKLYKIKSEVAKKMTAERTAGSQTAQTAVYATSAGSQTAQTAQTATSAGSQTAQTAQTAHTAVLQSAPKRSEEEVKKITDDLSNVDLD</sequence>
<dbReference type="EMBL" id="LR824033">
    <property type="protein sequence ID" value="CAH0602068.1"/>
    <property type="molecule type" value="Genomic_DNA"/>
</dbReference>
<dbReference type="AlphaFoldDB" id="A0A9P0FUV3"/>
<keyword evidence="4" id="KW-1185">Reference proteome</keyword>
<evidence type="ECO:0000313" key="3">
    <source>
        <dbReference type="EMBL" id="CAH0602068.1"/>
    </source>
</evidence>
<feature type="compositionally biased region" description="Basic and acidic residues" evidence="1">
    <location>
        <begin position="250"/>
        <end position="261"/>
    </location>
</feature>
<protein>
    <submittedName>
        <fullName evidence="3">Uncharacterized protein</fullName>
    </submittedName>
</protein>
<dbReference type="OrthoDB" id="8188574at2759"/>
<evidence type="ECO:0000256" key="1">
    <source>
        <dbReference type="SAM" id="MobiDB-lite"/>
    </source>
</evidence>